<evidence type="ECO:0000313" key="2">
    <source>
        <dbReference type="Proteomes" id="UP000307747"/>
    </source>
</evidence>
<comment type="caution">
    <text evidence="1">The sequence shown here is derived from an EMBL/GenBank/DDBJ whole genome shotgun (WGS) entry which is preliminary data.</text>
</comment>
<dbReference type="PANTHER" id="PTHR37816:SF3">
    <property type="entry name" value="MODULATES DNA TOPOLOGY"/>
    <property type="match status" value="1"/>
</dbReference>
<organism evidence="1 2">
    <name type="scientific">Staphylococcus xylosus</name>
    <dbReference type="NCBI Taxonomy" id="1288"/>
    <lineage>
        <taxon>Bacteria</taxon>
        <taxon>Bacillati</taxon>
        <taxon>Bacillota</taxon>
        <taxon>Bacilli</taxon>
        <taxon>Bacillales</taxon>
        <taxon>Staphylococcaceae</taxon>
        <taxon>Staphylococcus</taxon>
    </lineage>
</organism>
<dbReference type="NCBIfam" id="NF005994">
    <property type="entry name" value="PRK08118.1"/>
    <property type="match status" value="1"/>
</dbReference>
<reference evidence="1 2" key="1">
    <citation type="submission" date="2019-05" db="EMBL/GenBank/DDBJ databases">
        <title>The metagenome of a microbial culture collection derived from dairy environment covers the genomic content of the human microbiome.</title>
        <authorList>
            <person name="Roder T."/>
            <person name="Wuthrich D."/>
            <person name="Sattari Z."/>
            <person name="Von Ah U."/>
            <person name="Bar C."/>
            <person name="Ronchi F."/>
            <person name="Macpherson A.J."/>
            <person name="Ganal-Vonarburg S.C."/>
            <person name="Bruggmann R."/>
            <person name="Vergeres G."/>
        </authorList>
    </citation>
    <scope>NUCLEOTIDE SEQUENCE [LARGE SCALE GENOMIC DNA]</scope>
    <source>
        <strain evidence="1 2">FAM 20833</strain>
    </source>
</reference>
<proteinExistence type="predicted"/>
<sequence length="174" mass="20875">MNKIIVIGSSGSGKSTLSRQLSNILDIPVYHLDTLFWKPNWIMTTKDEQIDIQKSLLEKSKWIIDGNYTAILEKRIEAADTIIFLNINRSICYYRVFKRLFKNIGKTRLDMGKGCKERINFTFLKYIWNYPKYRKPFLLEKFRKLENEKTIFVLNNNKEIKNFKLQIRKWKILK</sequence>
<dbReference type="Proteomes" id="UP000307747">
    <property type="component" value="Unassembled WGS sequence"/>
</dbReference>
<dbReference type="EMBL" id="VBTJ01000001">
    <property type="protein sequence ID" value="TLP91020.1"/>
    <property type="molecule type" value="Genomic_DNA"/>
</dbReference>
<evidence type="ECO:0000313" key="1">
    <source>
        <dbReference type="EMBL" id="TLP91020.1"/>
    </source>
</evidence>
<name>A0A5R9B3Q5_STAXY</name>
<dbReference type="SUPFAM" id="SSF52540">
    <property type="entry name" value="P-loop containing nucleoside triphosphate hydrolases"/>
    <property type="match status" value="1"/>
</dbReference>
<accession>A0A5R9B3Q5</accession>
<dbReference type="InterPro" id="IPR052922">
    <property type="entry name" value="Cytidylate_Kinase-2"/>
</dbReference>
<dbReference type="InterPro" id="IPR027417">
    <property type="entry name" value="P-loop_NTPase"/>
</dbReference>
<gene>
    <name evidence="1" type="ORF">FEZ53_01765</name>
</gene>
<dbReference type="PANTHER" id="PTHR37816">
    <property type="entry name" value="YALI0E33011P"/>
    <property type="match status" value="1"/>
</dbReference>
<protein>
    <submittedName>
        <fullName evidence="1">DNA topology modulation protein</fullName>
    </submittedName>
</protein>
<dbReference type="RefSeq" id="WP_138405712.1">
    <property type="nucleotide sequence ID" value="NZ_JALKSG010000001.1"/>
</dbReference>
<dbReference type="AlphaFoldDB" id="A0A5R9B3Q5"/>
<dbReference type="OrthoDB" id="1201990at2"/>
<dbReference type="Gene3D" id="3.40.50.300">
    <property type="entry name" value="P-loop containing nucleotide triphosphate hydrolases"/>
    <property type="match status" value="1"/>
</dbReference>